<feature type="domain" description="GGDEF" evidence="4">
    <location>
        <begin position="222"/>
        <end position="355"/>
    </location>
</feature>
<dbReference type="Proteomes" id="UP000678374">
    <property type="component" value="Unassembled WGS sequence"/>
</dbReference>
<dbReference type="GO" id="GO:0043709">
    <property type="term" value="P:cell adhesion involved in single-species biofilm formation"/>
    <property type="evidence" value="ECO:0007669"/>
    <property type="project" value="TreeGrafter"/>
</dbReference>
<sequence length="355" mass="38783">MDTQVDPTRQAMAANNVAPVTRWASSHDRRGVRVVIATADEALSSQLARLVSNSRPHWQLQAKVASAQELMVYLGNHSPDVLLVDADLAFNEDCGWLSLTAGQMAMVMIAGQDHHAVQAFDAGALDCLARPVSRLRLDLSLDRVVSARRARQSEEVARHTSTRVAQLQNQVGELLCEVARLKRQLRLAHLESRSDALTGLGNRRELDERLQSEISRARRGHQPLAVLILDIDNFKSVNDQVSHAAGDEVLRRLAHTLLASCRGHDATVRMGGDEFAVVLPMTTVQDARHVADKIMTLFATINWGGLLPAAMRPTISVGATELVAGDDAGALLGRADRHLQWAKTAGKARLVWEAL</sequence>
<dbReference type="InterPro" id="IPR050469">
    <property type="entry name" value="Diguanylate_Cyclase"/>
</dbReference>
<dbReference type="EMBL" id="JAGQDE010000014">
    <property type="protein sequence ID" value="MBQ0960409.1"/>
    <property type="molecule type" value="Genomic_DNA"/>
</dbReference>
<dbReference type="PANTHER" id="PTHR45138">
    <property type="entry name" value="REGULATORY COMPONENTS OF SENSORY TRANSDUCTION SYSTEM"/>
    <property type="match status" value="1"/>
</dbReference>
<dbReference type="Gene3D" id="3.30.70.270">
    <property type="match status" value="1"/>
</dbReference>
<gene>
    <name evidence="5" type="ORF">KAK06_15755</name>
</gene>
<keyword evidence="5" id="KW-0808">Transferase</keyword>
<dbReference type="InterPro" id="IPR001789">
    <property type="entry name" value="Sig_transdc_resp-reg_receiver"/>
</dbReference>
<reference evidence="5" key="1">
    <citation type="submission" date="2021-04" db="EMBL/GenBank/DDBJ databases">
        <title>The genome sequence of Ideonella sp. 4Y11.</title>
        <authorList>
            <person name="Liu Y."/>
        </authorList>
    </citation>
    <scope>NUCLEOTIDE SEQUENCE</scope>
    <source>
        <strain evidence="5">4Y11</strain>
    </source>
</reference>
<dbReference type="SMART" id="SM00267">
    <property type="entry name" value="GGDEF"/>
    <property type="match status" value="1"/>
</dbReference>
<name>A0A940YM36_9BURK</name>
<dbReference type="PANTHER" id="PTHR45138:SF24">
    <property type="entry name" value="DIGUANYLATE CYCLASE DGCC-RELATED"/>
    <property type="match status" value="1"/>
</dbReference>
<dbReference type="GO" id="GO:0005886">
    <property type="term" value="C:plasma membrane"/>
    <property type="evidence" value="ECO:0007669"/>
    <property type="project" value="TreeGrafter"/>
</dbReference>
<evidence type="ECO:0000256" key="1">
    <source>
        <dbReference type="ARBA" id="ARBA00012528"/>
    </source>
</evidence>
<dbReference type="FunFam" id="3.30.70.270:FF:000001">
    <property type="entry name" value="Diguanylate cyclase domain protein"/>
    <property type="match status" value="1"/>
</dbReference>
<dbReference type="Gene3D" id="3.40.50.2300">
    <property type="match status" value="1"/>
</dbReference>
<dbReference type="GO" id="GO:0000160">
    <property type="term" value="P:phosphorelay signal transduction system"/>
    <property type="evidence" value="ECO:0007669"/>
    <property type="project" value="InterPro"/>
</dbReference>
<feature type="domain" description="Response regulatory" evidence="3">
    <location>
        <begin position="33"/>
        <end position="145"/>
    </location>
</feature>
<organism evidence="5 6">
    <name type="scientific">Ideonella aquatica</name>
    <dbReference type="NCBI Taxonomy" id="2824119"/>
    <lineage>
        <taxon>Bacteria</taxon>
        <taxon>Pseudomonadati</taxon>
        <taxon>Pseudomonadota</taxon>
        <taxon>Betaproteobacteria</taxon>
        <taxon>Burkholderiales</taxon>
        <taxon>Sphaerotilaceae</taxon>
        <taxon>Ideonella</taxon>
    </lineage>
</organism>
<dbReference type="NCBIfam" id="TIGR00254">
    <property type="entry name" value="GGDEF"/>
    <property type="match status" value="1"/>
</dbReference>
<keyword evidence="5" id="KW-0548">Nucleotidyltransferase</keyword>
<dbReference type="PROSITE" id="PS50110">
    <property type="entry name" value="RESPONSE_REGULATORY"/>
    <property type="match status" value="1"/>
</dbReference>
<evidence type="ECO:0000313" key="6">
    <source>
        <dbReference type="Proteomes" id="UP000678374"/>
    </source>
</evidence>
<evidence type="ECO:0000259" key="4">
    <source>
        <dbReference type="PROSITE" id="PS50887"/>
    </source>
</evidence>
<dbReference type="SUPFAM" id="SSF55073">
    <property type="entry name" value="Nucleotide cyclase"/>
    <property type="match status" value="1"/>
</dbReference>
<dbReference type="RefSeq" id="WP_210803082.1">
    <property type="nucleotide sequence ID" value="NZ_JAGQDE010000014.1"/>
</dbReference>
<feature type="modified residue" description="4-aspartylphosphate" evidence="2">
    <location>
        <position position="85"/>
    </location>
</feature>
<evidence type="ECO:0000313" key="5">
    <source>
        <dbReference type="EMBL" id="MBQ0960409.1"/>
    </source>
</evidence>
<protein>
    <recommendedName>
        <fullName evidence="1">diguanylate cyclase</fullName>
        <ecNumber evidence="1">2.7.7.65</ecNumber>
    </recommendedName>
</protein>
<accession>A0A940YM36</accession>
<evidence type="ECO:0000256" key="2">
    <source>
        <dbReference type="PROSITE-ProRule" id="PRU00169"/>
    </source>
</evidence>
<dbReference type="GO" id="GO:1902201">
    <property type="term" value="P:negative regulation of bacterial-type flagellum-dependent cell motility"/>
    <property type="evidence" value="ECO:0007669"/>
    <property type="project" value="TreeGrafter"/>
</dbReference>
<proteinExistence type="predicted"/>
<dbReference type="PROSITE" id="PS50887">
    <property type="entry name" value="GGDEF"/>
    <property type="match status" value="1"/>
</dbReference>
<keyword evidence="2" id="KW-0597">Phosphoprotein</keyword>
<evidence type="ECO:0000259" key="3">
    <source>
        <dbReference type="PROSITE" id="PS50110"/>
    </source>
</evidence>
<dbReference type="InterPro" id="IPR029787">
    <property type="entry name" value="Nucleotide_cyclase"/>
</dbReference>
<comment type="caution">
    <text evidence="5">The sequence shown here is derived from an EMBL/GenBank/DDBJ whole genome shotgun (WGS) entry which is preliminary data.</text>
</comment>
<dbReference type="SUPFAM" id="SSF52172">
    <property type="entry name" value="CheY-like"/>
    <property type="match status" value="1"/>
</dbReference>
<dbReference type="InterPro" id="IPR011006">
    <property type="entry name" value="CheY-like_superfamily"/>
</dbReference>
<dbReference type="AlphaFoldDB" id="A0A940YM36"/>
<dbReference type="Pfam" id="PF00990">
    <property type="entry name" value="GGDEF"/>
    <property type="match status" value="1"/>
</dbReference>
<dbReference type="InterPro" id="IPR000160">
    <property type="entry name" value="GGDEF_dom"/>
</dbReference>
<dbReference type="CDD" id="cd01949">
    <property type="entry name" value="GGDEF"/>
    <property type="match status" value="1"/>
</dbReference>
<keyword evidence="6" id="KW-1185">Reference proteome</keyword>
<dbReference type="InterPro" id="IPR043128">
    <property type="entry name" value="Rev_trsase/Diguanyl_cyclase"/>
</dbReference>
<dbReference type="GO" id="GO:0052621">
    <property type="term" value="F:diguanylate cyclase activity"/>
    <property type="evidence" value="ECO:0007669"/>
    <property type="project" value="UniProtKB-EC"/>
</dbReference>
<dbReference type="EC" id="2.7.7.65" evidence="1"/>